<evidence type="ECO:0000259" key="5">
    <source>
        <dbReference type="Pfam" id="PF04055"/>
    </source>
</evidence>
<dbReference type="PANTHER" id="PTHR43273:SF8">
    <property type="entry name" value="RADICAL SAM DOMAIN PROTEIN"/>
    <property type="match status" value="1"/>
</dbReference>
<reference evidence="7" key="1">
    <citation type="submission" date="2020-04" db="EMBL/GenBank/DDBJ databases">
        <authorList>
            <person name="Chiriac C."/>
            <person name="Salcher M."/>
            <person name="Ghai R."/>
            <person name="Kavagutti S V."/>
        </authorList>
    </citation>
    <scope>NUCLEOTIDE SEQUENCE</scope>
</reference>
<keyword evidence="1" id="KW-0949">S-adenosyl-L-methionine</keyword>
<dbReference type="Gene3D" id="3.20.20.70">
    <property type="entry name" value="Aldolase class I"/>
    <property type="match status" value="1"/>
</dbReference>
<sequence>MTWTCAAIDHGVTIFSNGKIGPCCQIDAKYLKPISELVNPDRFVDLKTQNCPPEHPCNKCSVAEYNKLPSYRNMFNSIVRPDSGLQFVDIRNTNLCNLKCRYCGPHFSSKWAEELNEFAVIQHQDIINYKNILITDSLHWMYFTGGEPLINGEHWALLNELIDSGKSARISLLYNTNLTTIKYKDTNIIDVWKKFKNVTIQCSIDAIGKPLEYIRSGTRWEKIKLNLEQLIMSAKNSNIKITFTPLLTILNLWFIDELYKYSSLNNIPINMNILTGPDYLALDVIPDSLKSLALDKITKLESEYKINNNVILHIKNLINNNINQTLFRHTIAHILLLDNLRGEKLFELLPFKSFAVDNILKNYEYE</sequence>
<dbReference type="CDD" id="cd01335">
    <property type="entry name" value="Radical_SAM"/>
    <property type="match status" value="1"/>
</dbReference>
<name>A0A6J5P8J4_9CAUD</name>
<dbReference type="InterPro" id="IPR058240">
    <property type="entry name" value="rSAM_sf"/>
</dbReference>
<dbReference type="EMBL" id="LR797502">
    <property type="protein sequence ID" value="CAB4221156.1"/>
    <property type="molecule type" value="Genomic_DNA"/>
</dbReference>
<dbReference type="EMBL" id="LR796776">
    <property type="protein sequence ID" value="CAB4165731.1"/>
    <property type="molecule type" value="Genomic_DNA"/>
</dbReference>
<dbReference type="SFLD" id="SFLDS00029">
    <property type="entry name" value="Radical_SAM"/>
    <property type="match status" value="1"/>
</dbReference>
<dbReference type="EMBL" id="LR796758">
    <property type="protein sequence ID" value="CAB4164029.1"/>
    <property type="molecule type" value="Genomic_DNA"/>
</dbReference>
<dbReference type="Pfam" id="PF04055">
    <property type="entry name" value="Radical_SAM"/>
    <property type="match status" value="1"/>
</dbReference>
<evidence type="ECO:0000313" key="6">
    <source>
        <dbReference type="EMBL" id="CAB4164029.1"/>
    </source>
</evidence>
<dbReference type="InterPro" id="IPR013785">
    <property type="entry name" value="Aldolase_TIM"/>
</dbReference>
<dbReference type="GO" id="GO:0046872">
    <property type="term" value="F:metal ion binding"/>
    <property type="evidence" value="ECO:0007669"/>
    <property type="project" value="UniProtKB-KW"/>
</dbReference>
<gene>
    <name evidence="8" type="ORF">UFOVP1146_385</name>
    <name evidence="9" type="ORF">UFOVP1638_180</name>
    <name evidence="6" type="ORF">UFOVP812_298</name>
    <name evidence="7" type="ORF">UFOVP818_267</name>
</gene>
<dbReference type="SUPFAM" id="SSF102114">
    <property type="entry name" value="Radical SAM enzymes"/>
    <property type="match status" value="1"/>
</dbReference>
<dbReference type="CDD" id="cd21109">
    <property type="entry name" value="SPASM"/>
    <property type="match status" value="1"/>
</dbReference>
<evidence type="ECO:0000256" key="2">
    <source>
        <dbReference type="ARBA" id="ARBA00022723"/>
    </source>
</evidence>
<evidence type="ECO:0000313" key="8">
    <source>
        <dbReference type="EMBL" id="CAB4187039.1"/>
    </source>
</evidence>
<evidence type="ECO:0000313" key="7">
    <source>
        <dbReference type="EMBL" id="CAB4165731.1"/>
    </source>
</evidence>
<keyword evidence="3" id="KW-0408">Iron</keyword>
<dbReference type="PANTHER" id="PTHR43273">
    <property type="entry name" value="ANAEROBIC SULFATASE-MATURATING ENZYME HOMOLOG ASLB-RELATED"/>
    <property type="match status" value="1"/>
</dbReference>
<keyword evidence="4" id="KW-0411">Iron-sulfur</keyword>
<dbReference type="InterPro" id="IPR007197">
    <property type="entry name" value="rSAM"/>
</dbReference>
<dbReference type="InterPro" id="IPR023867">
    <property type="entry name" value="Sulphatase_maturase_rSAM"/>
</dbReference>
<dbReference type="GO" id="GO:0051536">
    <property type="term" value="F:iron-sulfur cluster binding"/>
    <property type="evidence" value="ECO:0007669"/>
    <property type="project" value="UniProtKB-KW"/>
</dbReference>
<dbReference type="EMBL" id="LR797099">
    <property type="protein sequence ID" value="CAB4187039.1"/>
    <property type="molecule type" value="Genomic_DNA"/>
</dbReference>
<proteinExistence type="predicted"/>
<evidence type="ECO:0000256" key="1">
    <source>
        <dbReference type="ARBA" id="ARBA00022691"/>
    </source>
</evidence>
<keyword evidence="2" id="KW-0479">Metal-binding</keyword>
<dbReference type="NCBIfam" id="NF033640">
    <property type="entry name" value="N_Twi_rSAM"/>
    <property type="match status" value="1"/>
</dbReference>
<protein>
    <submittedName>
        <fullName evidence="7">Radical_SAM domain containing protein</fullName>
    </submittedName>
</protein>
<evidence type="ECO:0000256" key="4">
    <source>
        <dbReference type="ARBA" id="ARBA00023014"/>
    </source>
</evidence>
<evidence type="ECO:0000313" key="9">
    <source>
        <dbReference type="EMBL" id="CAB4221156.1"/>
    </source>
</evidence>
<organism evidence="7">
    <name type="scientific">uncultured Caudovirales phage</name>
    <dbReference type="NCBI Taxonomy" id="2100421"/>
    <lineage>
        <taxon>Viruses</taxon>
        <taxon>Duplodnaviria</taxon>
        <taxon>Heunggongvirae</taxon>
        <taxon>Uroviricota</taxon>
        <taxon>Caudoviricetes</taxon>
        <taxon>Peduoviridae</taxon>
        <taxon>Maltschvirus</taxon>
        <taxon>Maltschvirus maltsch</taxon>
    </lineage>
</organism>
<dbReference type="GO" id="GO:0016491">
    <property type="term" value="F:oxidoreductase activity"/>
    <property type="evidence" value="ECO:0007669"/>
    <property type="project" value="InterPro"/>
</dbReference>
<evidence type="ECO:0000256" key="3">
    <source>
        <dbReference type="ARBA" id="ARBA00023004"/>
    </source>
</evidence>
<feature type="domain" description="Radical SAM core" evidence="5">
    <location>
        <begin position="93"/>
        <end position="233"/>
    </location>
</feature>
<accession>A0A6J5P8J4</accession>